<evidence type="ECO:0000256" key="3">
    <source>
        <dbReference type="ARBA" id="ARBA00022679"/>
    </source>
</evidence>
<dbReference type="OrthoDB" id="1043025at2759"/>
<reference evidence="10" key="1">
    <citation type="journal article" date="2020" name="Fungal Divers.">
        <title>Resolving the Mortierellaceae phylogeny through synthesis of multi-gene phylogenetics and phylogenomics.</title>
        <authorList>
            <person name="Vandepol N."/>
            <person name="Liber J."/>
            <person name="Desiro A."/>
            <person name="Na H."/>
            <person name="Kennedy M."/>
            <person name="Barry K."/>
            <person name="Grigoriev I.V."/>
            <person name="Miller A.N."/>
            <person name="O'Donnell K."/>
            <person name="Stajich J.E."/>
            <person name="Bonito G."/>
        </authorList>
    </citation>
    <scope>NUCLEOTIDE SEQUENCE</scope>
    <source>
        <strain evidence="10">MES-2147</strain>
    </source>
</reference>
<dbReference type="InterPro" id="IPR011009">
    <property type="entry name" value="Kinase-like_dom_sf"/>
</dbReference>
<evidence type="ECO:0000256" key="7">
    <source>
        <dbReference type="PROSITE-ProRule" id="PRU10141"/>
    </source>
</evidence>
<evidence type="ECO:0000259" key="9">
    <source>
        <dbReference type="PROSITE" id="PS50011"/>
    </source>
</evidence>
<feature type="non-terminal residue" evidence="10">
    <location>
        <position position="1"/>
    </location>
</feature>
<protein>
    <submittedName>
        <fullName evidence="10">Suppressor of Sensor Kinase (SLN1)</fullName>
    </submittedName>
</protein>
<dbReference type="GO" id="GO:0005524">
    <property type="term" value="F:ATP binding"/>
    <property type="evidence" value="ECO:0007669"/>
    <property type="project" value="UniProtKB-UniRule"/>
</dbReference>
<keyword evidence="4 7" id="KW-0547">Nucleotide-binding</keyword>
<feature type="binding site" evidence="7">
    <location>
        <position position="970"/>
    </location>
    <ligand>
        <name>ATP</name>
        <dbReference type="ChEBI" id="CHEBI:30616"/>
    </ligand>
</feature>
<dbReference type="InterPro" id="IPR000719">
    <property type="entry name" value="Prot_kinase_dom"/>
</dbReference>
<evidence type="ECO:0000256" key="4">
    <source>
        <dbReference type="ARBA" id="ARBA00022741"/>
    </source>
</evidence>
<evidence type="ECO:0000256" key="6">
    <source>
        <dbReference type="ARBA" id="ARBA00022840"/>
    </source>
</evidence>
<evidence type="ECO:0000256" key="5">
    <source>
        <dbReference type="ARBA" id="ARBA00022777"/>
    </source>
</evidence>
<dbReference type="Gene3D" id="1.10.510.10">
    <property type="entry name" value="Transferase(Phosphotransferase) domain 1"/>
    <property type="match status" value="1"/>
</dbReference>
<dbReference type="InterPro" id="IPR050538">
    <property type="entry name" value="MAP_kinase_kinase_kinase"/>
</dbReference>
<feature type="compositionally biased region" description="Basic and acidic residues" evidence="8">
    <location>
        <begin position="1258"/>
        <end position="1268"/>
    </location>
</feature>
<organism evidence="10 11">
    <name type="scientific">Modicella reniformis</name>
    <dbReference type="NCBI Taxonomy" id="1440133"/>
    <lineage>
        <taxon>Eukaryota</taxon>
        <taxon>Fungi</taxon>
        <taxon>Fungi incertae sedis</taxon>
        <taxon>Mucoromycota</taxon>
        <taxon>Mortierellomycotina</taxon>
        <taxon>Mortierellomycetes</taxon>
        <taxon>Mortierellales</taxon>
        <taxon>Mortierellaceae</taxon>
        <taxon>Modicella</taxon>
    </lineage>
</organism>
<proteinExistence type="inferred from homology"/>
<dbReference type="EMBL" id="JAAAHW010006990">
    <property type="protein sequence ID" value="KAF9952397.1"/>
    <property type="molecule type" value="Genomic_DNA"/>
</dbReference>
<sequence length="1370" mass="155124">EEDEATRDNSAANSDEDLENDDGADLDEEVYNDPEIRAAMEARAEAEADDEVLRSNTESFQLGLHDIDMNDSAVGDEADPIDEYYDNHGENEDDGENGDDAEEQLVGESNKVQERLDRFMQPTSNSDEGVLELNRERIDWQSMLQSVLTGDAFSIENRRLEDPNYEMQPAIKQQIWQGIRATLHSRAVSDEKRFVELARTQVDGFLQEVMDFKVDPNNQSSPLDQVLDVLHKVDIVEGLYPKHAAIGDDKPLYKSSKFQYRLDALNAYASVMKKIKIQTKILRNWTGSDTLEVSRSKNAGQDEISFVDRLLKEDALEKTFEKSTLCSLNQSMKQIQATMTENAAAFASMGLVLNMSEVQQLIRFPTTLMQECLRLRLEYADRVTVPTLLNVDQMLEDFKSSLFLACRIKYEYEELESSDQDGWYLEPCIDPEYEKILKTSLQFYFKLLSWKVEYWGQSKKHTDSVLDLEWESLRTLGQAIDGIGLDTAEQLCFITSKSTMFLYKHLQEQMKDHPELPQTAGDVIRCYGKVLENVRSRANRLRRFARVLTDTFENATEYLLDKKRVDSFGMLMNKLAETNHVMILTNQVESMGIYIIVEHKVAENALYLSHILRSCFEQPGSGYILVLTPRERFVWSGPIMHLDGLPGFDLDVKPGRVRLISERGSLLDACKRRFNKFAEPFGLEIITESRANVTALNKELNKTKKATYKLADTIVQSVTVLRKVTVKVANCQDLVQPFFRFASDYGLTSLSSMEGLPRSQFNLKLLRLAIDWVSFVCDDCDQSERQTFRWAMSALNFAMKMTKGNNILALSDSEFTWLRSKIAGCMTLLISHFDIHGARTQSEVLRNERDGRQKLKTKDQTRLLEEINTMLKLAAANEVTMSEEAARHHRQQVEKLANLEKGRTEREQEKMVIGKVLDDQNPEDKSLAFLATLTNSKAIRWQMAKYIGSGTFGTVYLGTNSDTGELIAVKEIRFQNASQSLVKSIEDEMRVMKMMNHPNIVRYDNIEVHRHKVFIFMEYCQGGSLADLLEHGRIEDEKVIKFYTLQMLKGLSYLHEMNVVHRDVKPDNILLDHLGNIKYVDFGAAKILAKNQRTRTHGRSVAQSMGVGVGANSLNGTPMYMAPEVIKNGEKGRKGSMDIWSLGCCVLEMATGRRPWAHLDNEWAVMYHVATSHPPLPDPSQMSAKGIAFLKRCFTRNSRERPSAVELLRDEWLKGVETDESCKEYQYEAPSVEAGTTGETCSLSQFDDEDERFEILSDSEHSSLDGRGLENGNVSKGEDAQQTGKFEVLIEEDRARDETRNSFVLSKDTLTVNGFGIGGGGRIEDGSGGGKSPVSCESDTASEVGSEVELMLSTTRERVENSTSDPTSDA</sequence>
<comment type="similarity">
    <text evidence="1">Belongs to the protein kinase superfamily. STE Ser/Thr protein kinase family. MAP kinase kinase kinase subfamily.</text>
</comment>
<feature type="compositionally biased region" description="Acidic residues" evidence="8">
    <location>
        <begin position="74"/>
        <end position="84"/>
    </location>
</feature>
<keyword evidence="6 7" id="KW-0067">ATP-binding</keyword>
<evidence type="ECO:0000256" key="2">
    <source>
        <dbReference type="ARBA" id="ARBA00022527"/>
    </source>
</evidence>
<evidence type="ECO:0000313" key="11">
    <source>
        <dbReference type="Proteomes" id="UP000749646"/>
    </source>
</evidence>
<dbReference type="PANTHER" id="PTHR48016">
    <property type="entry name" value="MAP KINASE KINASE KINASE SSK2-RELATED-RELATED"/>
    <property type="match status" value="1"/>
</dbReference>
<dbReference type="Pfam" id="PF00069">
    <property type="entry name" value="Pkinase"/>
    <property type="match status" value="1"/>
</dbReference>
<evidence type="ECO:0000256" key="1">
    <source>
        <dbReference type="ARBA" id="ARBA00006529"/>
    </source>
</evidence>
<keyword evidence="3" id="KW-0808">Transferase</keyword>
<dbReference type="Proteomes" id="UP000749646">
    <property type="component" value="Unassembled WGS sequence"/>
</dbReference>
<feature type="region of interest" description="Disordered" evidence="8">
    <location>
        <begin position="1318"/>
        <end position="1344"/>
    </location>
</feature>
<dbReference type="SMART" id="SM00220">
    <property type="entry name" value="S_TKc"/>
    <property type="match status" value="1"/>
</dbReference>
<keyword evidence="2" id="KW-0723">Serine/threonine-protein kinase</keyword>
<dbReference type="SUPFAM" id="SSF56112">
    <property type="entry name" value="Protein kinase-like (PK-like)"/>
    <property type="match status" value="1"/>
</dbReference>
<feature type="region of interest" description="Disordered" evidence="8">
    <location>
        <begin position="1"/>
        <end position="101"/>
    </location>
</feature>
<feature type="compositionally biased region" description="Gly residues" evidence="8">
    <location>
        <begin position="1318"/>
        <end position="1331"/>
    </location>
</feature>
<feature type="compositionally biased region" description="Basic and acidic residues" evidence="8">
    <location>
        <begin position="34"/>
        <end position="46"/>
    </location>
</feature>
<dbReference type="CDD" id="cd06626">
    <property type="entry name" value="STKc_MEKK4"/>
    <property type="match status" value="1"/>
</dbReference>
<feature type="compositionally biased region" description="Acidic residues" evidence="8">
    <location>
        <begin position="14"/>
        <end position="32"/>
    </location>
</feature>
<feature type="non-terminal residue" evidence="10">
    <location>
        <position position="1370"/>
    </location>
</feature>
<comment type="caution">
    <text evidence="10">The sequence shown here is derived from an EMBL/GenBank/DDBJ whole genome shotgun (WGS) entry which is preliminary data.</text>
</comment>
<name>A0A9P6IXG1_9FUNG</name>
<feature type="domain" description="Protein kinase" evidence="9">
    <location>
        <begin position="941"/>
        <end position="1213"/>
    </location>
</feature>
<dbReference type="GO" id="GO:0004674">
    <property type="term" value="F:protein serine/threonine kinase activity"/>
    <property type="evidence" value="ECO:0007669"/>
    <property type="project" value="UniProtKB-KW"/>
</dbReference>
<dbReference type="PROSITE" id="PS50011">
    <property type="entry name" value="PROTEIN_KINASE_DOM"/>
    <property type="match status" value="1"/>
</dbReference>
<feature type="region of interest" description="Disordered" evidence="8">
    <location>
        <begin position="1258"/>
        <end position="1281"/>
    </location>
</feature>
<dbReference type="InterPro" id="IPR017441">
    <property type="entry name" value="Protein_kinase_ATP_BS"/>
</dbReference>
<dbReference type="PANTHER" id="PTHR48016:SF32">
    <property type="entry name" value="MITOGEN-ACTIVATED PROTEIN KINASE KINASE KINASE 4"/>
    <property type="match status" value="1"/>
</dbReference>
<dbReference type="GO" id="GO:0038066">
    <property type="term" value="P:p38MAPK cascade"/>
    <property type="evidence" value="ECO:0007669"/>
    <property type="project" value="TreeGrafter"/>
</dbReference>
<accession>A0A9P6IXG1</accession>
<evidence type="ECO:0000256" key="8">
    <source>
        <dbReference type="SAM" id="MobiDB-lite"/>
    </source>
</evidence>
<evidence type="ECO:0000313" key="10">
    <source>
        <dbReference type="EMBL" id="KAF9952397.1"/>
    </source>
</evidence>
<keyword evidence="11" id="KW-1185">Reference proteome</keyword>
<keyword evidence="5 10" id="KW-0418">Kinase</keyword>
<dbReference type="PROSITE" id="PS00107">
    <property type="entry name" value="PROTEIN_KINASE_ATP"/>
    <property type="match status" value="1"/>
</dbReference>
<dbReference type="InterPro" id="IPR008271">
    <property type="entry name" value="Ser/Thr_kinase_AS"/>
</dbReference>
<dbReference type="PROSITE" id="PS00108">
    <property type="entry name" value="PROTEIN_KINASE_ST"/>
    <property type="match status" value="1"/>
</dbReference>
<feature type="compositionally biased region" description="Acidic residues" evidence="8">
    <location>
        <begin position="91"/>
        <end position="101"/>
    </location>
</feature>
<gene>
    <name evidence="10" type="primary">SSK2</name>
    <name evidence="10" type="ORF">BGZ65_005294</name>
</gene>